<proteinExistence type="predicted"/>
<dbReference type="PATRIC" id="fig|83552.4.peg.1667"/>
<feature type="domain" description="Capsule synthesis protein CapA" evidence="1">
    <location>
        <begin position="12"/>
        <end position="54"/>
    </location>
</feature>
<protein>
    <recommendedName>
        <fullName evidence="1">Capsule synthesis protein CapA domain-containing protein</fullName>
    </recommendedName>
</protein>
<organism evidence="2 3">
    <name type="scientific">Parachlamydia acanthamoebae</name>
    <dbReference type="NCBI Taxonomy" id="83552"/>
    <lineage>
        <taxon>Bacteria</taxon>
        <taxon>Pseudomonadati</taxon>
        <taxon>Chlamydiota</taxon>
        <taxon>Chlamydiia</taxon>
        <taxon>Parachlamydiales</taxon>
        <taxon>Parachlamydiaceae</taxon>
        <taxon>Parachlamydia</taxon>
    </lineage>
</organism>
<evidence type="ECO:0000259" key="1">
    <source>
        <dbReference type="Pfam" id="PF09587"/>
    </source>
</evidence>
<comment type="caution">
    <text evidence="2">The sequence shown here is derived from an EMBL/GenBank/DDBJ whole genome shotgun (WGS) entry which is preliminary data.</text>
</comment>
<dbReference type="Proteomes" id="UP000031307">
    <property type="component" value="Unassembled WGS sequence"/>
</dbReference>
<reference evidence="2 3" key="1">
    <citation type="journal article" date="2014" name="Mol. Biol. Evol.">
        <title>Massive expansion of Ubiquitination-related gene families within the Chlamydiae.</title>
        <authorList>
            <person name="Domman D."/>
            <person name="Collingro A."/>
            <person name="Lagkouvardos I."/>
            <person name="Gehre L."/>
            <person name="Weinmaier T."/>
            <person name="Rattei T."/>
            <person name="Subtil A."/>
            <person name="Horn M."/>
        </authorList>
    </citation>
    <scope>NUCLEOTIDE SEQUENCE [LARGE SCALE GENOMIC DNA]</scope>
    <source>
        <strain evidence="2 3">OEW1</strain>
    </source>
</reference>
<sequence>MGGCNAWPLNQWVLKHSDPAYPWRNTLSILQNVDLRICNLECVLSDIGNPWSTTPI</sequence>
<evidence type="ECO:0000313" key="2">
    <source>
        <dbReference type="EMBL" id="KIA77163.1"/>
    </source>
</evidence>
<dbReference type="EMBL" id="JSAM01000089">
    <property type="protein sequence ID" value="KIA77163.1"/>
    <property type="molecule type" value="Genomic_DNA"/>
</dbReference>
<name>A0A0C1EAT5_9BACT</name>
<dbReference type="InterPro" id="IPR019079">
    <property type="entry name" value="Capsule_synth_CapA"/>
</dbReference>
<gene>
    <name evidence="2" type="ORF">DB43_GT00040</name>
</gene>
<evidence type="ECO:0000313" key="3">
    <source>
        <dbReference type="Proteomes" id="UP000031307"/>
    </source>
</evidence>
<accession>A0A0C1EAT5</accession>
<dbReference type="AlphaFoldDB" id="A0A0C1EAT5"/>
<dbReference type="Pfam" id="PF09587">
    <property type="entry name" value="PGA_cap"/>
    <property type="match status" value="1"/>
</dbReference>